<accession>A0AAX4HQM3</accession>
<dbReference type="KEGG" id="psti:SOO65_01980"/>
<dbReference type="InterPro" id="IPR003481">
    <property type="entry name" value="FliD_N"/>
</dbReference>
<keyword evidence="8" id="KW-0969">Cilium</keyword>
<dbReference type="InterPro" id="IPR010809">
    <property type="entry name" value="FliD_C"/>
</dbReference>
<keyword evidence="3" id="KW-0175">Coiled coil</keyword>
<feature type="domain" description="Flagellar hook-associated protein 2 C-terminal" evidence="7">
    <location>
        <begin position="214"/>
        <end position="443"/>
    </location>
</feature>
<dbReference type="Pfam" id="PF02465">
    <property type="entry name" value="FliD_N"/>
    <property type="match status" value="1"/>
</dbReference>
<dbReference type="EMBL" id="CP139487">
    <property type="protein sequence ID" value="WPU65507.1"/>
    <property type="molecule type" value="Genomic_DNA"/>
</dbReference>
<comment type="subcellular location">
    <subcellularLocation>
        <location evidence="5">Secreted</location>
    </subcellularLocation>
    <subcellularLocation>
        <location evidence="5">Bacterial flagellum</location>
    </subcellularLocation>
</comment>
<dbReference type="Proteomes" id="UP001324634">
    <property type="component" value="Chromosome"/>
</dbReference>
<evidence type="ECO:0000313" key="8">
    <source>
        <dbReference type="EMBL" id="WPU65507.1"/>
    </source>
</evidence>
<evidence type="ECO:0000313" key="9">
    <source>
        <dbReference type="Proteomes" id="UP001324634"/>
    </source>
</evidence>
<gene>
    <name evidence="8" type="primary">fliD</name>
    <name evidence="8" type="ORF">SOO65_01980</name>
</gene>
<protein>
    <recommendedName>
        <fullName evidence="5">Flagellar hook-associated protein 2</fullName>
        <shortName evidence="5">HAP2</shortName>
    </recommendedName>
    <alternativeName>
        <fullName evidence="5">Flagellar cap protein</fullName>
    </alternativeName>
</protein>
<keyword evidence="4 5" id="KW-0975">Bacterial flagellum</keyword>
<dbReference type="RefSeq" id="WP_321396109.1">
    <property type="nucleotide sequence ID" value="NZ_CP139487.1"/>
</dbReference>
<dbReference type="GO" id="GO:0009424">
    <property type="term" value="C:bacterial-type flagellum hook"/>
    <property type="evidence" value="ECO:0007669"/>
    <property type="project" value="UniProtKB-UniRule"/>
</dbReference>
<dbReference type="GO" id="GO:0005576">
    <property type="term" value="C:extracellular region"/>
    <property type="evidence" value="ECO:0007669"/>
    <property type="project" value="UniProtKB-SubCell"/>
</dbReference>
<keyword evidence="5" id="KW-0964">Secreted</keyword>
<evidence type="ECO:0000256" key="4">
    <source>
        <dbReference type="ARBA" id="ARBA00023143"/>
    </source>
</evidence>
<keyword evidence="8" id="KW-0282">Flagellum</keyword>
<dbReference type="GO" id="GO:0007155">
    <property type="term" value="P:cell adhesion"/>
    <property type="evidence" value="ECO:0007669"/>
    <property type="project" value="InterPro"/>
</dbReference>
<evidence type="ECO:0000256" key="2">
    <source>
        <dbReference type="ARBA" id="ARBA00011255"/>
    </source>
</evidence>
<organism evidence="8 9">
    <name type="scientific">Peredibacter starrii</name>
    <dbReference type="NCBI Taxonomy" id="28202"/>
    <lineage>
        <taxon>Bacteria</taxon>
        <taxon>Pseudomonadati</taxon>
        <taxon>Bdellovibrionota</taxon>
        <taxon>Bacteriovoracia</taxon>
        <taxon>Bacteriovoracales</taxon>
        <taxon>Bacteriovoracaceae</taxon>
        <taxon>Peredibacter</taxon>
    </lineage>
</organism>
<keyword evidence="9" id="KW-1185">Reference proteome</keyword>
<dbReference type="PANTHER" id="PTHR30288">
    <property type="entry name" value="FLAGELLAR CAP/ASSEMBLY PROTEIN FLID"/>
    <property type="match status" value="1"/>
</dbReference>
<dbReference type="GO" id="GO:0071973">
    <property type="term" value="P:bacterial-type flagellum-dependent cell motility"/>
    <property type="evidence" value="ECO:0007669"/>
    <property type="project" value="TreeGrafter"/>
</dbReference>
<dbReference type="AlphaFoldDB" id="A0AAX4HQM3"/>
<proteinExistence type="inferred from homology"/>
<dbReference type="Pfam" id="PF07195">
    <property type="entry name" value="FliD_C"/>
    <property type="match status" value="1"/>
</dbReference>
<evidence type="ECO:0000259" key="6">
    <source>
        <dbReference type="Pfam" id="PF02465"/>
    </source>
</evidence>
<comment type="similarity">
    <text evidence="1 5">Belongs to the FliD family.</text>
</comment>
<evidence type="ECO:0000256" key="1">
    <source>
        <dbReference type="ARBA" id="ARBA00009764"/>
    </source>
</evidence>
<dbReference type="GO" id="GO:0009421">
    <property type="term" value="C:bacterial-type flagellum filament cap"/>
    <property type="evidence" value="ECO:0007669"/>
    <property type="project" value="InterPro"/>
</dbReference>
<dbReference type="InterPro" id="IPR040026">
    <property type="entry name" value="FliD"/>
</dbReference>
<evidence type="ECO:0000256" key="3">
    <source>
        <dbReference type="ARBA" id="ARBA00023054"/>
    </source>
</evidence>
<comment type="function">
    <text evidence="5">Required for morphogenesis and for the elongation of the flagellar filament by facilitating polymerization of the flagellin monomers at the tip of growing filament. Forms a capping structure, which prevents flagellin subunits (transported through the central channel of the flagellum) from leaking out without polymerization at the distal end.</text>
</comment>
<evidence type="ECO:0000256" key="5">
    <source>
        <dbReference type="RuleBase" id="RU362066"/>
    </source>
</evidence>
<evidence type="ECO:0000259" key="7">
    <source>
        <dbReference type="Pfam" id="PF07195"/>
    </source>
</evidence>
<sequence>MGISFGSINSGLPKDIVQQIVEAEKIPIQQMEVRKGKINDKKSLVQQLTTLVENMRGEVLKNKNARSLRELAINTGDSKHINVTADKNIADPGKYQLEVVQLAQKSSAISNGVEDKDKTYVGVGYIRVNLPNGDEKEIYVDEKHATLSGIAKLINGDSELGIRANVVNDGKDSDEPYRLIVSMTETGDGNRVEFPYLYLVDGEVDIYFEQERPAQDAKVKLDGFEIEVPSNKVTDLIPGVTIDLKKALPGEEINIEITEDVQKIGGKVNSLIDNINNVLKFIKEQNSLDEKTDTQRTLGGDSTLTTIESRVRSAVFTSVMTDAGPMRMGDLGVTFQRDGLLKFDQAKFEQALSKDYKSVSQTLTGKYSLENGKSKGFIDILDETAQTLLSQPTGVLPTRKGGLQSQINQIDRQIANRQRTIAQKEDILKAKFARLEETISKIKGQGAGLAGFAAPPGIQQL</sequence>
<feature type="domain" description="Flagellar hook-associated protein 2 N-terminal" evidence="6">
    <location>
        <begin position="14"/>
        <end position="105"/>
    </location>
</feature>
<keyword evidence="8" id="KW-0966">Cell projection</keyword>
<reference evidence="8 9" key="1">
    <citation type="submission" date="2023-11" db="EMBL/GenBank/DDBJ databases">
        <title>Peredibacter starrii A3.12.</title>
        <authorList>
            <person name="Mitchell R.J."/>
        </authorList>
    </citation>
    <scope>NUCLEOTIDE SEQUENCE [LARGE SCALE GENOMIC DNA]</scope>
    <source>
        <strain evidence="8 9">A3.12</strain>
    </source>
</reference>
<comment type="subunit">
    <text evidence="2 5">Homopentamer.</text>
</comment>
<dbReference type="PANTHER" id="PTHR30288:SF0">
    <property type="entry name" value="FLAGELLAR HOOK-ASSOCIATED PROTEIN 2"/>
    <property type="match status" value="1"/>
</dbReference>
<name>A0AAX4HQM3_9BACT</name>